<keyword evidence="3" id="KW-1185">Reference proteome</keyword>
<accession>M4C5C5</accession>
<dbReference type="VEuPathDB" id="FungiDB:HpaG814301"/>
<keyword evidence="1" id="KW-1133">Transmembrane helix</keyword>
<evidence type="ECO:0000256" key="1">
    <source>
        <dbReference type="SAM" id="Phobius"/>
    </source>
</evidence>
<reference evidence="2" key="2">
    <citation type="submission" date="2015-06" db="UniProtKB">
        <authorList>
            <consortium name="EnsemblProtists"/>
        </authorList>
    </citation>
    <scope>IDENTIFICATION</scope>
    <source>
        <strain evidence="2">Emoy2</strain>
    </source>
</reference>
<dbReference type="EMBL" id="JH598333">
    <property type="status" value="NOT_ANNOTATED_CDS"/>
    <property type="molecule type" value="Genomic_DNA"/>
</dbReference>
<dbReference type="EnsemblProtists" id="HpaT814301">
    <property type="protein sequence ID" value="HpaP814301"/>
    <property type="gene ID" value="HpaG814301"/>
</dbReference>
<dbReference type="EnsemblProtists" id="HpaT814300">
    <property type="protein sequence ID" value="HpaP814300"/>
    <property type="gene ID" value="HpaG814300"/>
</dbReference>
<feature type="transmembrane region" description="Helical" evidence="1">
    <location>
        <begin position="38"/>
        <end position="59"/>
    </location>
</feature>
<dbReference type="HOGENOM" id="CLU_2364143_0_0_1"/>
<evidence type="ECO:0000313" key="2">
    <source>
        <dbReference type="EnsemblProtists" id="HpaP814300"/>
    </source>
</evidence>
<protein>
    <submittedName>
        <fullName evidence="2">Uncharacterized protein</fullName>
    </submittedName>
</protein>
<dbReference type="Proteomes" id="UP000011713">
    <property type="component" value="Unassembled WGS sequence"/>
</dbReference>
<keyword evidence="1" id="KW-0472">Membrane</keyword>
<sequence>MRYTGSWSLRPTLTRMGKSSITKADFGLWQRETFRRRLWNTFVAVMELITTKVVLILALNDLSRREDNGASYYTEVNGCKIYTSYLRHEFVLQSTG</sequence>
<name>M4C5C5_HYAAE</name>
<evidence type="ECO:0000313" key="3">
    <source>
        <dbReference type="Proteomes" id="UP000011713"/>
    </source>
</evidence>
<dbReference type="AlphaFoldDB" id="M4C5C5"/>
<dbReference type="InParanoid" id="M4C5C5"/>
<proteinExistence type="predicted"/>
<keyword evidence="1" id="KW-0812">Transmembrane</keyword>
<reference evidence="3" key="1">
    <citation type="journal article" date="2010" name="Science">
        <title>Signatures of adaptation to obligate biotrophy in the Hyaloperonospora arabidopsidis genome.</title>
        <authorList>
            <person name="Baxter L."/>
            <person name="Tripathy S."/>
            <person name="Ishaque N."/>
            <person name="Boot N."/>
            <person name="Cabral A."/>
            <person name="Kemen E."/>
            <person name="Thines M."/>
            <person name="Ah-Fong A."/>
            <person name="Anderson R."/>
            <person name="Badejoko W."/>
            <person name="Bittner-Eddy P."/>
            <person name="Boore J.L."/>
            <person name="Chibucos M.C."/>
            <person name="Coates M."/>
            <person name="Dehal P."/>
            <person name="Delehaunty K."/>
            <person name="Dong S."/>
            <person name="Downton P."/>
            <person name="Dumas B."/>
            <person name="Fabro G."/>
            <person name="Fronick C."/>
            <person name="Fuerstenberg S.I."/>
            <person name="Fulton L."/>
            <person name="Gaulin E."/>
            <person name="Govers F."/>
            <person name="Hughes L."/>
            <person name="Humphray S."/>
            <person name="Jiang R.H."/>
            <person name="Judelson H."/>
            <person name="Kamoun S."/>
            <person name="Kyung K."/>
            <person name="Meijer H."/>
            <person name="Minx P."/>
            <person name="Morris P."/>
            <person name="Nelson J."/>
            <person name="Phuntumart V."/>
            <person name="Qutob D."/>
            <person name="Rehmany A."/>
            <person name="Rougon-Cardoso A."/>
            <person name="Ryden P."/>
            <person name="Torto-Alalibo T."/>
            <person name="Studholme D."/>
            <person name="Wang Y."/>
            <person name="Win J."/>
            <person name="Wood J."/>
            <person name="Clifton S.W."/>
            <person name="Rogers J."/>
            <person name="Van den Ackerveken G."/>
            <person name="Jones J.D."/>
            <person name="McDowell J.M."/>
            <person name="Beynon J."/>
            <person name="Tyler B.M."/>
        </authorList>
    </citation>
    <scope>NUCLEOTIDE SEQUENCE [LARGE SCALE GENOMIC DNA]</scope>
    <source>
        <strain evidence="3">Emoy2</strain>
    </source>
</reference>
<organism evidence="2 3">
    <name type="scientific">Hyaloperonospora arabidopsidis (strain Emoy2)</name>
    <name type="common">Downy mildew agent</name>
    <name type="synonym">Peronospora arabidopsidis</name>
    <dbReference type="NCBI Taxonomy" id="559515"/>
    <lineage>
        <taxon>Eukaryota</taxon>
        <taxon>Sar</taxon>
        <taxon>Stramenopiles</taxon>
        <taxon>Oomycota</taxon>
        <taxon>Peronosporomycetes</taxon>
        <taxon>Peronosporales</taxon>
        <taxon>Peronosporaceae</taxon>
        <taxon>Hyaloperonospora</taxon>
    </lineage>
</organism>